<proteinExistence type="predicted"/>
<protein>
    <submittedName>
        <fullName evidence="4">Tetratricopeptide repeat protein 34</fullName>
    </submittedName>
</protein>
<dbReference type="Gene3D" id="1.25.40.10">
    <property type="entry name" value="Tetratricopeptide repeat domain"/>
    <property type="match status" value="2"/>
</dbReference>
<dbReference type="PANTHER" id="PTHR44874">
    <property type="entry name" value="TETRATRICOPEPTIDE REPEAT PROTEIN 34"/>
    <property type="match status" value="1"/>
</dbReference>
<dbReference type="SUPFAM" id="SSF55347">
    <property type="entry name" value="Glyceraldehyde-3-phosphate dehydrogenase-like, C-terminal domain"/>
    <property type="match status" value="1"/>
</dbReference>
<feature type="domain" description="Gfo/Idh/MocA-like oxidoreductase N-terminal" evidence="2">
    <location>
        <begin position="1033"/>
        <end position="1153"/>
    </location>
</feature>
<dbReference type="InterPro" id="IPR011990">
    <property type="entry name" value="TPR-like_helical_dom_sf"/>
</dbReference>
<dbReference type="InterPro" id="IPR004104">
    <property type="entry name" value="Gfo/Idh/MocA-like_OxRdtase_C"/>
</dbReference>
<reference evidence="4 5" key="1">
    <citation type="submission" date="2022-01" db="EMBL/GenBank/DDBJ databases">
        <title>A high-quality chromosome-level genome assembly of rohu carp, Labeo rohita.</title>
        <authorList>
            <person name="Arick M.A. II"/>
            <person name="Hsu C.-Y."/>
            <person name="Magbanua Z."/>
            <person name="Pechanova O."/>
            <person name="Grover C."/>
            <person name="Miller E."/>
            <person name="Thrash A."/>
            <person name="Ezzel L."/>
            <person name="Alam S."/>
            <person name="Benzie J."/>
            <person name="Hamilton M."/>
            <person name="Karsi A."/>
            <person name="Lawrence M.L."/>
            <person name="Peterson D.G."/>
        </authorList>
    </citation>
    <scope>NUCLEOTIDE SEQUENCE [LARGE SCALE GENOMIC DNA]</scope>
    <source>
        <strain evidence="5">BAU-BD-2019</strain>
        <tissue evidence="4">Blood</tissue>
    </source>
</reference>
<accession>A0ABQ8LJD8</accession>
<dbReference type="Gene3D" id="3.30.360.10">
    <property type="entry name" value="Dihydrodipicolinate Reductase, domain 2"/>
    <property type="match status" value="1"/>
</dbReference>
<evidence type="ECO:0000259" key="2">
    <source>
        <dbReference type="Pfam" id="PF01408"/>
    </source>
</evidence>
<dbReference type="SMART" id="SM00028">
    <property type="entry name" value="TPR"/>
    <property type="match status" value="5"/>
</dbReference>
<dbReference type="Pfam" id="PF13174">
    <property type="entry name" value="TPR_6"/>
    <property type="match status" value="1"/>
</dbReference>
<feature type="domain" description="Gfo/Idh/MocA-like oxidoreductase C-terminal" evidence="3">
    <location>
        <begin position="1166"/>
        <end position="1386"/>
    </location>
</feature>
<dbReference type="InterPro" id="IPR000683">
    <property type="entry name" value="Gfo/Idh/MocA-like_OxRdtase_N"/>
</dbReference>
<name>A0ABQ8LJD8_LABRO</name>
<dbReference type="SUPFAM" id="SSF51735">
    <property type="entry name" value="NAD(P)-binding Rossmann-fold domains"/>
    <property type="match status" value="1"/>
</dbReference>
<evidence type="ECO:0000259" key="3">
    <source>
        <dbReference type="Pfam" id="PF02894"/>
    </source>
</evidence>
<keyword evidence="5" id="KW-1185">Reference proteome</keyword>
<feature type="region of interest" description="Disordered" evidence="1">
    <location>
        <begin position="520"/>
        <end position="544"/>
    </location>
</feature>
<dbReference type="Gene3D" id="3.40.50.720">
    <property type="entry name" value="NAD(P)-binding Rossmann-like Domain"/>
    <property type="match status" value="1"/>
</dbReference>
<comment type="caution">
    <text evidence="4">The sequence shown here is derived from an EMBL/GenBank/DDBJ whole genome shotgun (WGS) entry which is preliminary data.</text>
</comment>
<dbReference type="Proteomes" id="UP000830375">
    <property type="component" value="Unassembled WGS sequence"/>
</dbReference>
<dbReference type="SUPFAM" id="SSF48452">
    <property type="entry name" value="TPR-like"/>
    <property type="match status" value="3"/>
</dbReference>
<dbReference type="Pfam" id="PF02894">
    <property type="entry name" value="GFO_IDH_MocA_C"/>
    <property type="match status" value="1"/>
</dbReference>
<evidence type="ECO:0000256" key="1">
    <source>
        <dbReference type="SAM" id="MobiDB-lite"/>
    </source>
</evidence>
<feature type="compositionally biased region" description="Basic and acidic residues" evidence="1">
    <location>
        <begin position="528"/>
        <end position="537"/>
    </location>
</feature>
<dbReference type="InterPro" id="IPR042161">
    <property type="entry name" value="TTC34"/>
</dbReference>
<dbReference type="EMBL" id="JACTAM010000023">
    <property type="protein sequence ID" value="KAI2649783.1"/>
    <property type="molecule type" value="Genomic_DNA"/>
</dbReference>
<dbReference type="InterPro" id="IPR019734">
    <property type="entry name" value="TPR_rpt"/>
</dbReference>
<dbReference type="PANTHER" id="PTHR44874:SF1">
    <property type="entry name" value="TETRATRICOPEPTIDE REPEAT PROTEIN 34"/>
    <property type="match status" value="1"/>
</dbReference>
<gene>
    <name evidence="4" type="ORF">H4Q32_015805</name>
</gene>
<sequence length="1489" mass="164715">MNGMHKGAAELCREGDKILLSGDPGRAATLYTRAFGNNAGSTVGHMRGLNAGHLEEVISTLEAWLDGVSCHSTEGLSKGLVAVFLSTLCPNNVSASLYKMESVLQGTGHASDEIFTRCSALLEGKQMPQPEGRTRLILELTRALACLLSDAQNPKGPQLYLQAFRGNKSETVRLVKERQTQHVELLIKAFYQQMSPRYSILHTKGQSPTQATKDIDAPKAVEFLLAISPDDIQVRELQAAVLFSSGKFTESVEALSLVLKLGEHVMASEKRACLLVGRAAAHFSAGGRAREVCKDLGEGFALHPATARQQFQSLFSDNGVGLAARIQLRQQAEKGVSEFREAVLMRPDLRSSKGVEFLDPVIAQLQALCHLESDGGGRELRVRLADCLLLRGEHREALSISCQLAAAAPAQQSYQNTVQVLRGYSRLFTEDHKGALEDFQAVIEHNTPHPPSCVRALCGRGILRMMAGSHYLTALDYITASRLQLQDTAVTVRCLVPWNYRGLLCTVLLEQGRVMLEGTEEQTADTNPRAHPEHEESPTNNKQRSAVGVHSLALLLMELQPGADGPQILTADALYQLGRVEEAYRLLLNIEHTAPRPPILARLAILQLHRGFLYDAYQLLKKLITSGDTSCLRPLLSVTSLQDRALLEKHCHTASKRILCGQQAESAIREAVAYLSIAIMASGGGAIDSLLERARCYALLGQWKTAIFDFTAILKEHPNYVQALCGRGFTYLMLNQQKCGAEEVTQSMLSLKDKARRLVSEWLGQHCRSSLSETLSSNPVPCREELLREAFLIGGALMKTDCREPRWHLLYIDTLLAKGEVNAAGAHLKQVFGQEPRDAAAKARWGVVNAWQQNYKVAANYLSVVAEKEPEMRAVTEMKLQYLRQRAACLAHLGLHERAVSDLNKVIQGHNADGREEQRVWAEDLCRRGRSHLLCSQEETGLQDFSQALDLHEEQALLCVEAGLGTQRLAEMFLRFALQNYGQQKLDRAWLLTETGLKVDSSHVELRKLRARIKREVSGPCTGSAIMSSPVDVIVVGAGNRGDNYSGYAVIFPDRMRVVGIADPRDFPRKKLQARHKVADENTFNDWRCIAEREKFADAVLICTPDRLHKDPAVALAKKGYHVLLEKPMAVTEEDCTEIVEACVQSGIMLTVCHVLQYDPLIHKIKELIDSGVIGDVIHIQHLEPVGFYHFAHSFVRGNWRNEAESSFALLAKSCHDLDLIHHWAGGRRCIKVSSFGSLSHFTKENKPAKAANRCLDCPVEGDFPDIESVTEALRTGPYGRCVYECDNDVCSNQVVNMEFEGGLTAAFSMVAFTEEICNRKTSIYGSKGELSCNGDEINVFDFLTGKTTKHTADTRVPHNFGAGGHGAADYHLIDSFIAAVKNKDPSRIRSGPKETLASHKLVFAAERARLENRVVFFGDQSTYVKQGGGVGFYHFAHSFVRGNWRNEAESFFALLGLSCNDLDLIHHWVGGRRYTKSIMTYAHVVKLS</sequence>
<evidence type="ECO:0000313" key="4">
    <source>
        <dbReference type="EMBL" id="KAI2649783.1"/>
    </source>
</evidence>
<dbReference type="Pfam" id="PF01408">
    <property type="entry name" value="GFO_IDH_MocA"/>
    <property type="match status" value="1"/>
</dbReference>
<organism evidence="4 5">
    <name type="scientific">Labeo rohita</name>
    <name type="common">Indian major carp</name>
    <name type="synonym">Cyprinus rohita</name>
    <dbReference type="NCBI Taxonomy" id="84645"/>
    <lineage>
        <taxon>Eukaryota</taxon>
        <taxon>Metazoa</taxon>
        <taxon>Chordata</taxon>
        <taxon>Craniata</taxon>
        <taxon>Vertebrata</taxon>
        <taxon>Euteleostomi</taxon>
        <taxon>Actinopterygii</taxon>
        <taxon>Neopterygii</taxon>
        <taxon>Teleostei</taxon>
        <taxon>Ostariophysi</taxon>
        <taxon>Cypriniformes</taxon>
        <taxon>Cyprinidae</taxon>
        <taxon>Labeoninae</taxon>
        <taxon>Labeonini</taxon>
        <taxon>Labeo</taxon>
    </lineage>
</organism>
<evidence type="ECO:0000313" key="5">
    <source>
        <dbReference type="Proteomes" id="UP000830375"/>
    </source>
</evidence>
<dbReference type="InterPro" id="IPR036291">
    <property type="entry name" value="NAD(P)-bd_dom_sf"/>
</dbReference>